<evidence type="ECO:0000313" key="2">
    <source>
        <dbReference type="EMBL" id="PBK93369.1"/>
    </source>
</evidence>
<dbReference type="InParanoid" id="A0A2H3DDQ3"/>
<sequence>MLASRGSDDVQSQSTSCSSDSRPMGRTNASDSQKPCLPPRSTIGSQHQKKVSLVTRAVYQQFQAYRPSIVESMAIPFHVLWRPSLQLRGTEIPTRDLRPLNNKNLKFLGVTAYGAVPQRPCPSRQIRQSDGSQNHLSFFAAPQPMSIGTSSSRSSNDDNDRNGTSMRRVSP</sequence>
<dbReference type="Proteomes" id="UP000217790">
    <property type="component" value="Unassembled WGS sequence"/>
</dbReference>
<organism evidence="2 3">
    <name type="scientific">Armillaria gallica</name>
    <name type="common">Bulbous honey fungus</name>
    <name type="synonym">Armillaria bulbosa</name>
    <dbReference type="NCBI Taxonomy" id="47427"/>
    <lineage>
        <taxon>Eukaryota</taxon>
        <taxon>Fungi</taxon>
        <taxon>Dikarya</taxon>
        <taxon>Basidiomycota</taxon>
        <taxon>Agaricomycotina</taxon>
        <taxon>Agaricomycetes</taxon>
        <taxon>Agaricomycetidae</taxon>
        <taxon>Agaricales</taxon>
        <taxon>Marasmiineae</taxon>
        <taxon>Physalacriaceae</taxon>
        <taxon>Armillaria</taxon>
    </lineage>
</organism>
<protein>
    <submittedName>
        <fullName evidence="2">Uncharacterized protein</fullName>
    </submittedName>
</protein>
<proteinExistence type="predicted"/>
<feature type="region of interest" description="Disordered" evidence="1">
    <location>
        <begin position="1"/>
        <end position="48"/>
    </location>
</feature>
<dbReference type="EMBL" id="KZ293656">
    <property type="protein sequence ID" value="PBK93369.1"/>
    <property type="molecule type" value="Genomic_DNA"/>
</dbReference>
<dbReference type="OrthoDB" id="10536121at2759"/>
<accession>A0A2H3DDQ3</accession>
<evidence type="ECO:0000313" key="3">
    <source>
        <dbReference type="Proteomes" id="UP000217790"/>
    </source>
</evidence>
<feature type="compositionally biased region" description="Polar residues" evidence="1">
    <location>
        <begin position="125"/>
        <end position="136"/>
    </location>
</feature>
<keyword evidence="3" id="KW-1185">Reference proteome</keyword>
<dbReference type="AlphaFoldDB" id="A0A2H3DDQ3"/>
<feature type="region of interest" description="Disordered" evidence="1">
    <location>
        <begin position="119"/>
        <end position="171"/>
    </location>
</feature>
<name>A0A2H3DDQ3_ARMGA</name>
<gene>
    <name evidence="2" type="ORF">ARMGADRAFT_1079701</name>
</gene>
<evidence type="ECO:0000256" key="1">
    <source>
        <dbReference type="SAM" id="MobiDB-lite"/>
    </source>
</evidence>
<feature type="compositionally biased region" description="Low complexity" evidence="1">
    <location>
        <begin position="9"/>
        <end position="21"/>
    </location>
</feature>
<reference evidence="3" key="1">
    <citation type="journal article" date="2017" name="Nat. Ecol. Evol.">
        <title>Genome expansion and lineage-specific genetic innovations in the forest pathogenic fungi Armillaria.</title>
        <authorList>
            <person name="Sipos G."/>
            <person name="Prasanna A.N."/>
            <person name="Walter M.C."/>
            <person name="O'Connor E."/>
            <person name="Balint B."/>
            <person name="Krizsan K."/>
            <person name="Kiss B."/>
            <person name="Hess J."/>
            <person name="Varga T."/>
            <person name="Slot J."/>
            <person name="Riley R."/>
            <person name="Boka B."/>
            <person name="Rigling D."/>
            <person name="Barry K."/>
            <person name="Lee J."/>
            <person name="Mihaltcheva S."/>
            <person name="LaButti K."/>
            <person name="Lipzen A."/>
            <person name="Waldron R."/>
            <person name="Moloney N.M."/>
            <person name="Sperisen C."/>
            <person name="Kredics L."/>
            <person name="Vagvoelgyi C."/>
            <person name="Patrignani A."/>
            <person name="Fitzpatrick D."/>
            <person name="Nagy I."/>
            <person name="Doyle S."/>
            <person name="Anderson J.B."/>
            <person name="Grigoriev I.V."/>
            <person name="Gueldener U."/>
            <person name="Muensterkoetter M."/>
            <person name="Nagy L.G."/>
        </authorList>
    </citation>
    <scope>NUCLEOTIDE SEQUENCE [LARGE SCALE GENOMIC DNA]</scope>
    <source>
        <strain evidence="3">Ar21-2</strain>
    </source>
</reference>